<organism evidence="1 2">
    <name type="scientific">Alligator mississippiensis</name>
    <name type="common">American alligator</name>
    <dbReference type="NCBI Taxonomy" id="8496"/>
    <lineage>
        <taxon>Eukaryota</taxon>
        <taxon>Metazoa</taxon>
        <taxon>Chordata</taxon>
        <taxon>Craniata</taxon>
        <taxon>Vertebrata</taxon>
        <taxon>Euteleostomi</taxon>
        <taxon>Archelosauria</taxon>
        <taxon>Archosauria</taxon>
        <taxon>Crocodylia</taxon>
        <taxon>Alligatoridae</taxon>
        <taxon>Alligatorinae</taxon>
        <taxon>Alligator</taxon>
    </lineage>
</organism>
<dbReference type="EMBL" id="AKHW03000178">
    <property type="protein sequence ID" value="KYO48850.1"/>
    <property type="molecule type" value="Genomic_DNA"/>
</dbReference>
<sequence length="115" mass="11907">MGRGDKLPTGPGGRDPRFLVSPICLEDVWNPRLCSSAFSGCGSASAAPLAQRGLVPAPLIFYPMSPQPHFTLTIMRPGEMFTTGSTFSGSLTANPEGALTAKMTSSVTCGSIANS</sequence>
<dbReference type="AlphaFoldDB" id="A0A151PIH6"/>
<accession>A0A151PIH6</accession>
<protein>
    <submittedName>
        <fullName evidence="1">Uncharacterized protein</fullName>
    </submittedName>
</protein>
<reference evidence="1 2" key="1">
    <citation type="journal article" date="2012" name="Genome Biol.">
        <title>Sequencing three crocodilian genomes to illuminate the evolution of archosaurs and amniotes.</title>
        <authorList>
            <person name="St John J.A."/>
            <person name="Braun E.L."/>
            <person name="Isberg S.R."/>
            <person name="Miles L.G."/>
            <person name="Chong A.Y."/>
            <person name="Gongora J."/>
            <person name="Dalzell P."/>
            <person name="Moran C."/>
            <person name="Bed'hom B."/>
            <person name="Abzhanov A."/>
            <person name="Burgess S.C."/>
            <person name="Cooksey A.M."/>
            <person name="Castoe T.A."/>
            <person name="Crawford N.G."/>
            <person name="Densmore L.D."/>
            <person name="Drew J.C."/>
            <person name="Edwards S.V."/>
            <person name="Faircloth B.C."/>
            <person name="Fujita M.K."/>
            <person name="Greenwold M.J."/>
            <person name="Hoffmann F.G."/>
            <person name="Howard J.M."/>
            <person name="Iguchi T."/>
            <person name="Janes D.E."/>
            <person name="Khan S.Y."/>
            <person name="Kohno S."/>
            <person name="de Koning A.J."/>
            <person name="Lance S.L."/>
            <person name="McCarthy F.M."/>
            <person name="McCormack J.E."/>
            <person name="Merchant M.E."/>
            <person name="Peterson D.G."/>
            <person name="Pollock D.D."/>
            <person name="Pourmand N."/>
            <person name="Raney B.J."/>
            <person name="Roessler K.A."/>
            <person name="Sanford J.R."/>
            <person name="Sawyer R.H."/>
            <person name="Schmidt C.J."/>
            <person name="Triplett E.W."/>
            <person name="Tuberville T.D."/>
            <person name="Venegas-Anaya M."/>
            <person name="Howard J.T."/>
            <person name="Jarvis E.D."/>
            <person name="Guillette L.J.Jr."/>
            <person name="Glenn T.C."/>
            <person name="Green R.E."/>
            <person name="Ray D.A."/>
        </authorList>
    </citation>
    <scope>NUCLEOTIDE SEQUENCE [LARGE SCALE GENOMIC DNA]</scope>
    <source>
        <strain evidence="1">KSC_2009_1</strain>
    </source>
</reference>
<dbReference type="Proteomes" id="UP000050525">
    <property type="component" value="Unassembled WGS sequence"/>
</dbReference>
<evidence type="ECO:0000313" key="1">
    <source>
        <dbReference type="EMBL" id="KYO48850.1"/>
    </source>
</evidence>
<evidence type="ECO:0000313" key="2">
    <source>
        <dbReference type="Proteomes" id="UP000050525"/>
    </source>
</evidence>
<gene>
    <name evidence="1" type="ORF">Y1Q_0020208</name>
</gene>
<keyword evidence="2" id="KW-1185">Reference proteome</keyword>
<proteinExistence type="predicted"/>
<name>A0A151PIH6_ALLMI</name>
<comment type="caution">
    <text evidence="1">The sequence shown here is derived from an EMBL/GenBank/DDBJ whole genome shotgun (WGS) entry which is preliminary data.</text>
</comment>